<proteinExistence type="predicted"/>
<dbReference type="InterPro" id="IPR013096">
    <property type="entry name" value="Cupin_2"/>
</dbReference>
<dbReference type="EMBL" id="LCZJ02000012">
    <property type="protein sequence ID" value="KTD88518.1"/>
    <property type="molecule type" value="Genomic_DNA"/>
</dbReference>
<evidence type="ECO:0000313" key="2">
    <source>
        <dbReference type="EMBL" id="KTD88518.1"/>
    </source>
</evidence>
<organism evidence="2 3">
    <name type="scientific">Paenibacillus etheri</name>
    <dbReference type="NCBI Taxonomy" id="1306852"/>
    <lineage>
        <taxon>Bacteria</taxon>
        <taxon>Bacillati</taxon>
        <taxon>Bacillota</taxon>
        <taxon>Bacilli</taxon>
        <taxon>Bacillales</taxon>
        <taxon>Paenibacillaceae</taxon>
        <taxon>Paenibacillus</taxon>
    </lineage>
</organism>
<dbReference type="InterPro" id="IPR014710">
    <property type="entry name" value="RmlC-like_jellyroll"/>
</dbReference>
<comment type="caution">
    <text evidence="2">The sequence shown here is derived from an EMBL/GenBank/DDBJ whole genome shotgun (WGS) entry which is preliminary data.</text>
</comment>
<dbReference type="Proteomes" id="UP000054709">
    <property type="component" value="Unassembled WGS sequence"/>
</dbReference>
<sequence length="127" mass="14054">MRVYSFAKEAGKSIDAFGSQQLYMSRILTEVVSPQVGCMHLAVNGLVGWHQTPIPQLFLVVSGEGWVRAGEEAEISVSAGSAVYWDKGEWHETRTETGLTAIVIEAENMSLAMPMVQEILERRENNV</sequence>
<dbReference type="InterPro" id="IPR011051">
    <property type="entry name" value="RmlC_Cupin_sf"/>
</dbReference>
<evidence type="ECO:0000259" key="1">
    <source>
        <dbReference type="Pfam" id="PF07883"/>
    </source>
</evidence>
<dbReference type="CDD" id="cd02208">
    <property type="entry name" value="cupin_RmlC-like"/>
    <property type="match status" value="1"/>
</dbReference>
<name>A0A0W1B4M7_9BACL</name>
<dbReference type="AlphaFoldDB" id="A0A0W1B4M7"/>
<dbReference type="RefSeq" id="WP_060621647.1">
    <property type="nucleotide sequence ID" value="NZ_LCZJ02000012.1"/>
</dbReference>
<keyword evidence="3" id="KW-1185">Reference proteome</keyword>
<protein>
    <recommendedName>
        <fullName evidence="1">Cupin type-2 domain-containing protein</fullName>
    </recommendedName>
</protein>
<reference evidence="2 3" key="1">
    <citation type="journal article" date="2015" name="Int. Biodeterior. Biodegradation">
        <title>Physiological and genetic screening methods for the isolation of methyl tert-butyl ether-degrading bacteria for bioremediation purposes.</title>
        <authorList>
            <person name="Guisado I.M."/>
            <person name="Purswani J."/>
            <person name="Gonzalez Lopez J."/>
            <person name="Pozo C."/>
        </authorList>
    </citation>
    <scope>NUCLEOTIDE SEQUENCE [LARGE SCALE GENOMIC DNA]</scope>
    <source>
        <strain evidence="2 3">SH7</strain>
    </source>
</reference>
<dbReference type="Pfam" id="PF07883">
    <property type="entry name" value="Cupin_2"/>
    <property type="match status" value="1"/>
</dbReference>
<accession>A0A0W1B4M7</accession>
<feature type="domain" description="Cupin type-2" evidence="1">
    <location>
        <begin position="39"/>
        <end position="101"/>
    </location>
</feature>
<dbReference type="OrthoDB" id="3782397at2"/>
<evidence type="ECO:0000313" key="3">
    <source>
        <dbReference type="Proteomes" id="UP000054709"/>
    </source>
</evidence>
<dbReference type="SUPFAM" id="SSF51182">
    <property type="entry name" value="RmlC-like cupins"/>
    <property type="match status" value="1"/>
</dbReference>
<gene>
    <name evidence="2" type="ORF">UQ64_04145</name>
</gene>
<dbReference type="Gene3D" id="2.60.120.10">
    <property type="entry name" value="Jelly Rolls"/>
    <property type="match status" value="1"/>
</dbReference>